<evidence type="ECO:0000256" key="1">
    <source>
        <dbReference type="SAM" id="MobiDB-lite"/>
    </source>
</evidence>
<organism evidence="2 3">
    <name type="scientific">Pleuronectes platessa</name>
    <name type="common">European plaice</name>
    <dbReference type="NCBI Taxonomy" id="8262"/>
    <lineage>
        <taxon>Eukaryota</taxon>
        <taxon>Metazoa</taxon>
        <taxon>Chordata</taxon>
        <taxon>Craniata</taxon>
        <taxon>Vertebrata</taxon>
        <taxon>Euteleostomi</taxon>
        <taxon>Actinopterygii</taxon>
        <taxon>Neopterygii</taxon>
        <taxon>Teleostei</taxon>
        <taxon>Neoteleostei</taxon>
        <taxon>Acanthomorphata</taxon>
        <taxon>Carangaria</taxon>
        <taxon>Pleuronectiformes</taxon>
        <taxon>Pleuronectoidei</taxon>
        <taxon>Pleuronectidae</taxon>
        <taxon>Pleuronectes</taxon>
    </lineage>
</organism>
<dbReference type="Proteomes" id="UP001153269">
    <property type="component" value="Unassembled WGS sequence"/>
</dbReference>
<evidence type="ECO:0000313" key="3">
    <source>
        <dbReference type="Proteomes" id="UP001153269"/>
    </source>
</evidence>
<dbReference type="EMBL" id="CADEAL010001736">
    <property type="protein sequence ID" value="CAB1435145.1"/>
    <property type="molecule type" value="Genomic_DNA"/>
</dbReference>
<protein>
    <submittedName>
        <fullName evidence="2">Uncharacterized protein</fullName>
    </submittedName>
</protein>
<accession>A0A9N7UR51</accession>
<feature type="region of interest" description="Disordered" evidence="1">
    <location>
        <begin position="1"/>
        <end position="24"/>
    </location>
</feature>
<comment type="caution">
    <text evidence="2">The sequence shown here is derived from an EMBL/GenBank/DDBJ whole genome shotgun (WGS) entry which is preliminary data.</text>
</comment>
<dbReference type="AlphaFoldDB" id="A0A9N7UR51"/>
<gene>
    <name evidence="2" type="ORF">PLEPLA_LOCUS23238</name>
</gene>
<keyword evidence="3" id="KW-1185">Reference proteome</keyword>
<evidence type="ECO:0000313" key="2">
    <source>
        <dbReference type="EMBL" id="CAB1435145.1"/>
    </source>
</evidence>
<proteinExistence type="predicted"/>
<sequence length="151" mass="16143">MDSAVAGESEMGDGGKEMGESGSEIRPLQVVCSGEEERVMNPPKVVGHRDPPKVVRHTVTLLVGKRPKINELLTGLSGGGFLQDPGFVRGPETCLFGREGQMDEFKLETGTNSAVSVLCCRPWLPWKPKGRFAGCAPQAGRRAPAPGAQWS</sequence>
<name>A0A9N7UR51_PLEPL</name>
<reference evidence="2" key="1">
    <citation type="submission" date="2020-03" db="EMBL/GenBank/DDBJ databases">
        <authorList>
            <person name="Weist P."/>
        </authorList>
    </citation>
    <scope>NUCLEOTIDE SEQUENCE</scope>
</reference>